<reference evidence="1 2" key="1">
    <citation type="submission" date="2016-02" db="EMBL/GenBank/DDBJ databases">
        <authorList>
            <person name="Wen L."/>
            <person name="He K."/>
            <person name="Yang H."/>
        </authorList>
    </citation>
    <scope>NUCLEOTIDE SEQUENCE [LARGE SCALE GENOMIC DNA]</scope>
    <source>
        <strain evidence="1 2">DSM 22607</strain>
    </source>
</reference>
<dbReference type="AlphaFoldDB" id="A0A136Q0C8"/>
<comment type="caution">
    <text evidence="1">The sequence shown here is derived from an EMBL/GenBank/DDBJ whole genome shotgun (WGS) entry which is preliminary data.</text>
</comment>
<dbReference type="EMBL" id="LSZW01000066">
    <property type="protein sequence ID" value="KXK64151.1"/>
    <property type="molecule type" value="Genomic_DNA"/>
</dbReference>
<name>A0A136Q0C8_9FIRM</name>
<dbReference type="Proteomes" id="UP000070366">
    <property type="component" value="Unassembled WGS sequence"/>
</dbReference>
<proteinExistence type="predicted"/>
<sequence length="54" mass="6446">MFAYKKNGKSIEQRRKKVFISKEIAIFLEIIPKKLLRFFVISLDKAPLKMVIYN</sequence>
<accession>A0A136Q0C8</accession>
<organism evidence="1 2">
    <name type="scientific">Christensenella minuta</name>
    <dbReference type="NCBI Taxonomy" id="626937"/>
    <lineage>
        <taxon>Bacteria</taxon>
        <taxon>Bacillati</taxon>
        <taxon>Bacillota</taxon>
        <taxon>Clostridia</taxon>
        <taxon>Christensenellales</taxon>
        <taxon>Christensenellaceae</taxon>
        <taxon>Christensenella</taxon>
    </lineage>
</organism>
<dbReference type="STRING" id="626937.HMPREF3293_03063"/>
<evidence type="ECO:0000313" key="1">
    <source>
        <dbReference type="EMBL" id="KXK64151.1"/>
    </source>
</evidence>
<evidence type="ECO:0000313" key="2">
    <source>
        <dbReference type="Proteomes" id="UP000070366"/>
    </source>
</evidence>
<keyword evidence="2" id="KW-1185">Reference proteome</keyword>
<gene>
    <name evidence="1" type="ORF">HMPREF3293_03063</name>
</gene>
<protein>
    <submittedName>
        <fullName evidence="1">Uncharacterized protein</fullName>
    </submittedName>
</protein>